<gene>
    <name evidence="10" type="ORF">HU200_000935</name>
</gene>
<organism evidence="10 11">
    <name type="scientific">Digitaria exilis</name>
    <dbReference type="NCBI Taxonomy" id="1010633"/>
    <lineage>
        <taxon>Eukaryota</taxon>
        <taxon>Viridiplantae</taxon>
        <taxon>Streptophyta</taxon>
        <taxon>Embryophyta</taxon>
        <taxon>Tracheophyta</taxon>
        <taxon>Spermatophyta</taxon>
        <taxon>Magnoliopsida</taxon>
        <taxon>Liliopsida</taxon>
        <taxon>Poales</taxon>
        <taxon>Poaceae</taxon>
        <taxon>PACMAD clade</taxon>
        <taxon>Panicoideae</taxon>
        <taxon>Panicodae</taxon>
        <taxon>Paniceae</taxon>
        <taxon>Anthephorinae</taxon>
        <taxon>Digitaria</taxon>
    </lineage>
</organism>
<dbReference type="PANTHER" id="PTHR31651">
    <property type="match status" value="1"/>
</dbReference>
<feature type="transmembrane region" description="Helical" evidence="9">
    <location>
        <begin position="12"/>
        <end position="33"/>
    </location>
</feature>
<name>A0A835KWT3_9POAL</name>
<feature type="transmembrane region" description="Helical" evidence="9">
    <location>
        <begin position="76"/>
        <end position="100"/>
    </location>
</feature>
<evidence type="ECO:0000256" key="3">
    <source>
        <dbReference type="ARBA" id="ARBA00022692"/>
    </source>
</evidence>
<comment type="similarity">
    <text evidence="8">Belongs to the auxin efflux carrier (TC 2.A.69.2) family.</text>
</comment>
<evidence type="ECO:0000256" key="9">
    <source>
        <dbReference type="SAM" id="Phobius"/>
    </source>
</evidence>
<keyword evidence="11" id="KW-1185">Reference proteome</keyword>
<evidence type="ECO:0000256" key="6">
    <source>
        <dbReference type="ARBA" id="ARBA00023294"/>
    </source>
</evidence>
<dbReference type="OrthoDB" id="191139at2759"/>
<evidence type="ECO:0000256" key="2">
    <source>
        <dbReference type="ARBA" id="ARBA00022448"/>
    </source>
</evidence>
<dbReference type="GO" id="GO:0005789">
    <property type="term" value="C:endoplasmic reticulum membrane"/>
    <property type="evidence" value="ECO:0007669"/>
    <property type="project" value="UniProtKB-SubCell"/>
</dbReference>
<evidence type="ECO:0000256" key="7">
    <source>
        <dbReference type="ARBA" id="ARBA00025100"/>
    </source>
</evidence>
<evidence type="ECO:0000313" key="11">
    <source>
        <dbReference type="Proteomes" id="UP000636709"/>
    </source>
</evidence>
<keyword evidence="5 9" id="KW-0472">Membrane</keyword>
<comment type="function">
    <text evidence="7">Involved in cellular auxin homeostasis by regulating auxin metabolism. Regulates intracellular auxin accumulation at the endoplasmic reticulum and thus auxin availability for nuclear auxin signaling.</text>
</comment>
<dbReference type="InterPro" id="IPR045033">
    <property type="entry name" value="PILS1/3/4/5/7"/>
</dbReference>
<evidence type="ECO:0000256" key="5">
    <source>
        <dbReference type="ARBA" id="ARBA00023136"/>
    </source>
</evidence>
<keyword evidence="4 9" id="KW-1133">Transmembrane helix</keyword>
<evidence type="ECO:0000256" key="8">
    <source>
        <dbReference type="ARBA" id="ARBA00025752"/>
    </source>
</evidence>
<evidence type="ECO:0000313" key="10">
    <source>
        <dbReference type="EMBL" id="KAF8780969.1"/>
    </source>
</evidence>
<dbReference type="AlphaFoldDB" id="A0A835KWT3"/>
<accession>A0A835KWT3</accession>
<dbReference type="GO" id="GO:0080162">
    <property type="term" value="P:endoplasmic reticulum to cytosol auxin transport"/>
    <property type="evidence" value="ECO:0007669"/>
    <property type="project" value="InterPro"/>
</dbReference>
<dbReference type="EMBL" id="JACEFO010000112">
    <property type="protein sequence ID" value="KAF8780969.1"/>
    <property type="molecule type" value="Genomic_DNA"/>
</dbReference>
<feature type="transmembrane region" description="Helical" evidence="9">
    <location>
        <begin position="45"/>
        <end position="64"/>
    </location>
</feature>
<dbReference type="Proteomes" id="UP000636709">
    <property type="component" value="Unassembled WGS sequence"/>
</dbReference>
<proteinExistence type="inferred from homology"/>
<evidence type="ECO:0000256" key="1">
    <source>
        <dbReference type="ARBA" id="ARBA00004477"/>
    </source>
</evidence>
<keyword evidence="6" id="KW-0927">Auxin signaling pathway</keyword>
<dbReference type="GO" id="GO:0009734">
    <property type="term" value="P:auxin-activated signaling pathway"/>
    <property type="evidence" value="ECO:0007669"/>
    <property type="project" value="UniProtKB-KW"/>
</dbReference>
<evidence type="ECO:0000256" key="4">
    <source>
        <dbReference type="ARBA" id="ARBA00022989"/>
    </source>
</evidence>
<dbReference type="PANTHER" id="PTHR31651:SF33">
    <property type="entry name" value="PROTEIN PIN-LIKES 1"/>
    <property type="match status" value="1"/>
</dbReference>
<reference evidence="10" key="1">
    <citation type="submission" date="2020-07" db="EMBL/GenBank/DDBJ databases">
        <title>Genome sequence and genetic diversity analysis of an under-domesticated orphan crop, white fonio (Digitaria exilis).</title>
        <authorList>
            <person name="Bennetzen J.L."/>
            <person name="Chen S."/>
            <person name="Ma X."/>
            <person name="Wang X."/>
            <person name="Yssel A.E.J."/>
            <person name="Chaluvadi S.R."/>
            <person name="Johnson M."/>
            <person name="Gangashetty P."/>
            <person name="Hamidou F."/>
            <person name="Sanogo M.D."/>
            <person name="Zwaenepoel A."/>
            <person name="Wallace J."/>
            <person name="Van De Peer Y."/>
            <person name="Van Deynze A."/>
        </authorList>
    </citation>
    <scope>NUCLEOTIDE SEQUENCE</scope>
    <source>
        <tissue evidence="10">Leaves</tissue>
    </source>
</reference>
<evidence type="ECO:0008006" key="12">
    <source>
        <dbReference type="Google" id="ProtNLM"/>
    </source>
</evidence>
<dbReference type="InterPro" id="IPR004776">
    <property type="entry name" value="Mem_transp_PIN-like"/>
</dbReference>
<keyword evidence="3 9" id="KW-0812">Transmembrane</keyword>
<protein>
    <recommendedName>
        <fullName evidence="12">PIN-like protein</fullName>
    </recommendedName>
</protein>
<comment type="caution">
    <text evidence="10">The sequence shown here is derived from an EMBL/GenBank/DDBJ whole genome shotgun (WGS) entry which is preliminary data.</text>
</comment>
<sequence>MRGKATVQPSVIAGIIAVGYVLLPLLGTAVVKGAAHLGLIQPDPLYQFILLLQYAVPPAMNIGTMTQLFGVGESECAVIFVWAYALASAAVTAWSAFFLWTLSS</sequence>
<keyword evidence="2" id="KW-0813">Transport</keyword>
<dbReference type="Pfam" id="PF03547">
    <property type="entry name" value="Mem_trans"/>
    <property type="match status" value="1"/>
</dbReference>
<comment type="subcellular location">
    <subcellularLocation>
        <location evidence="1">Endoplasmic reticulum membrane</location>
        <topology evidence="1">Multi-pass membrane protein</topology>
    </subcellularLocation>
</comment>